<dbReference type="Pfam" id="PF00534">
    <property type="entry name" value="Glycos_transf_1"/>
    <property type="match status" value="1"/>
</dbReference>
<dbReference type="PANTHER" id="PTHR46660">
    <property type="match status" value="1"/>
</dbReference>
<organism evidence="2 3">
    <name type="scientific">Syntrophotalea acetylenivorans</name>
    <dbReference type="NCBI Taxonomy" id="1842532"/>
    <lineage>
        <taxon>Bacteria</taxon>
        <taxon>Pseudomonadati</taxon>
        <taxon>Thermodesulfobacteriota</taxon>
        <taxon>Desulfuromonadia</taxon>
        <taxon>Desulfuromonadales</taxon>
        <taxon>Syntrophotaleaceae</taxon>
        <taxon>Syntrophotalea</taxon>
    </lineage>
</organism>
<gene>
    <name evidence="2" type="ORF">A7E78_10925</name>
</gene>
<dbReference type="InterPro" id="IPR052622">
    <property type="entry name" value="Glycosyltransferase_G1"/>
</dbReference>
<dbReference type="EMBL" id="CP015519">
    <property type="protein sequence ID" value="APG28316.1"/>
    <property type="molecule type" value="Genomic_DNA"/>
</dbReference>
<protein>
    <recommendedName>
        <fullName evidence="1">Glycosyl transferase family 1 domain-containing protein</fullName>
    </recommendedName>
</protein>
<dbReference type="Gene3D" id="3.40.50.2000">
    <property type="entry name" value="Glycogen Phosphorylase B"/>
    <property type="match status" value="2"/>
</dbReference>
<dbReference type="RefSeq" id="WP_072284344.1">
    <property type="nucleotide sequence ID" value="NZ_CP015519.1"/>
</dbReference>
<dbReference type="PANTHER" id="PTHR46660:SF2">
    <property type="entry name" value="GLYCOSYLTRANSFERASE 1 DOMAIN-CONTAINING PROTEIN 1"/>
    <property type="match status" value="1"/>
</dbReference>
<dbReference type="CDD" id="cd03801">
    <property type="entry name" value="GT4_PimA-like"/>
    <property type="match status" value="1"/>
</dbReference>
<accession>A0A1L3GQT9</accession>
<dbReference type="Proteomes" id="UP000182517">
    <property type="component" value="Chromosome"/>
</dbReference>
<dbReference type="STRING" id="1842532.A7E78_10925"/>
<dbReference type="SUPFAM" id="SSF53756">
    <property type="entry name" value="UDP-Glycosyltransferase/glycogen phosphorylase"/>
    <property type="match status" value="1"/>
</dbReference>
<dbReference type="InterPro" id="IPR001296">
    <property type="entry name" value="Glyco_trans_1"/>
</dbReference>
<evidence type="ECO:0000259" key="1">
    <source>
        <dbReference type="Pfam" id="PF00534"/>
    </source>
</evidence>
<keyword evidence="3" id="KW-1185">Reference proteome</keyword>
<dbReference type="AlphaFoldDB" id="A0A1L3GQT9"/>
<dbReference type="GO" id="GO:0016757">
    <property type="term" value="F:glycosyltransferase activity"/>
    <property type="evidence" value="ECO:0007669"/>
    <property type="project" value="InterPro"/>
</dbReference>
<name>A0A1L3GQT9_9BACT</name>
<proteinExistence type="predicted"/>
<dbReference type="OrthoDB" id="9772485at2"/>
<evidence type="ECO:0000313" key="2">
    <source>
        <dbReference type="EMBL" id="APG28316.1"/>
    </source>
</evidence>
<evidence type="ECO:0000313" key="3">
    <source>
        <dbReference type="Proteomes" id="UP000182517"/>
    </source>
</evidence>
<sequence>MRILFVVPEQPRTTGNWVTALRHQQGLVSLGHEVRLVATAGSAACLERQVEEFAPDLVHMLHAYRSGLPWLGCRQQALIPSIVSLTGTDLNHGMDSAEQGPQIRTVLEQAAAIIIQNRLTVDSFAADLPGLAPRLHHLAPGVSLGDDPYPLRQRKSIPASDIIFLLPAGIRPVKANLELLQLFDPVAEAAPFCRLLFCGSILDPDYGQHFLEELKVRPWAQYLGEIPAAAMAAALREVDVILNHSISEGLPNVLLEASALGRPILARDIPGNRAAFTPEVNGLLYDSSERFIRQALALARNTALRQRLTRPLQKFRTSLDEALQLEKIYQRLATGLSRNSSSCKMAGCISTADL</sequence>
<dbReference type="KEGG" id="pef:A7E78_10925"/>
<reference evidence="2 3" key="1">
    <citation type="journal article" date="2017" name="Genome Announc.">
        <title>Complete Genome Sequences of Two Acetylene-Fermenting Pelobacter acetylenicus Strains.</title>
        <authorList>
            <person name="Sutton J.M."/>
            <person name="Baesman S.M."/>
            <person name="Fierst J.L."/>
            <person name="Poret-Peterson A.T."/>
            <person name="Oremland R.S."/>
            <person name="Dunlap D.S."/>
            <person name="Akob D.M."/>
        </authorList>
    </citation>
    <scope>NUCLEOTIDE SEQUENCE [LARGE SCALE GENOMIC DNA]</scope>
    <source>
        <strain evidence="2 3">SFB93</strain>
    </source>
</reference>
<feature type="domain" description="Glycosyl transferase family 1" evidence="1">
    <location>
        <begin position="152"/>
        <end position="309"/>
    </location>
</feature>